<dbReference type="PANTHER" id="PTHR12526">
    <property type="entry name" value="GLYCOSYLTRANSFERASE"/>
    <property type="match status" value="1"/>
</dbReference>
<evidence type="ECO:0000259" key="1">
    <source>
        <dbReference type="Pfam" id="PF00534"/>
    </source>
</evidence>
<protein>
    <submittedName>
        <fullName evidence="3">Glycosyltransferase</fullName>
    </submittedName>
</protein>
<dbReference type="InterPro" id="IPR028098">
    <property type="entry name" value="Glyco_trans_4-like_N"/>
</dbReference>
<evidence type="ECO:0000313" key="3">
    <source>
        <dbReference type="EMBL" id="AZY91815.1"/>
    </source>
</evidence>
<reference evidence="3" key="1">
    <citation type="journal article" date="2019" name="FEMS Microbiol. Lett.">
        <title>High-throughput screening for texturing Lactococcus strains.</title>
        <authorList>
            <person name="Poulsen V.K."/>
            <person name="Derkx P."/>
            <person name="Oregaard G."/>
        </authorList>
    </citation>
    <scope>NUCLEOTIDE SEQUENCE</scope>
    <source>
        <strain evidence="3">Lll4</strain>
    </source>
</reference>
<dbReference type="RefSeq" id="WP_289431996.1">
    <property type="nucleotide sequence ID" value="NZ_JAUCAZ010000001.1"/>
</dbReference>
<organism evidence="3">
    <name type="scientific">Lactococcus lactis</name>
    <dbReference type="NCBI Taxonomy" id="1358"/>
    <lineage>
        <taxon>Bacteria</taxon>
        <taxon>Bacillati</taxon>
        <taxon>Bacillota</taxon>
        <taxon>Bacilli</taxon>
        <taxon>Lactobacillales</taxon>
        <taxon>Streptococcaceae</taxon>
        <taxon>Lactococcus</taxon>
    </lineage>
</organism>
<dbReference type="Pfam" id="PF13439">
    <property type="entry name" value="Glyco_transf_4"/>
    <property type="match status" value="1"/>
</dbReference>
<keyword evidence="3" id="KW-0808">Transferase</keyword>
<feature type="domain" description="Glycosyltransferase subfamily 4-like N-terminal" evidence="2">
    <location>
        <begin position="18"/>
        <end position="165"/>
    </location>
</feature>
<feature type="domain" description="Glycosyl transferase family 1" evidence="1">
    <location>
        <begin position="178"/>
        <end position="337"/>
    </location>
</feature>
<dbReference type="CDD" id="cd03801">
    <property type="entry name" value="GT4_PimA-like"/>
    <property type="match status" value="1"/>
</dbReference>
<proteinExistence type="predicted"/>
<accession>A0A451F074</accession>
<dbReference type="Gene3D" id="3.40.50.2000">
    <property type="entry name" value="Glycogen Phosphorylase B"/>
    <property type="match status" value="2"/>
</dbReference>
<dbReference type="EMBL" id="MH678626">
    <property type="protein sequence ID" value="AZY91815.1"/>
    <property type="molecule type" value="Genomic_DNA"/>
</dbReference>
<dbReference type="GO" id="GO:0016757">
    <property type="term" value="F:glycosyltransferase activity"/>
    <property type="evidence" value="ECO:0007669"/>
    <property type="project" value="InterPro"/>
</dbReference>
<dbReference type="SUPFAM" id="SSF53756">
    <property type="entry name" value="UDP-Glycosyltransferase/glycogen phosphorylase"/>
    <property type="match status" value="1"/>
</dbReference>
<sequence>MKLEEQNVLFFVRTMGQGGTENVVLQLCEILNLNVNRIIVCSSGGINVKKLDSMKIKHYVIPDIVKKNPLSIIRIIAILRNIVKKENVTIIHSHHRMASFYSKIILNKQIIRVITAHNIFQDKIRLTHWGYKDSHLLAVGEDVANNLTEVYKVPPENISVISNAVIPFDEKIEKLPIFSKESNSILIGNIARLSEQKGLKYFIEASGIVSKSFPNAKFFIIGEGEDEEQLKALVKKLNLESVVSFLGFHNDIQNIISQLDFLVLSSLWEGFPLTPIEAFSVGKTVVATDIEGTREIVKNNYNGLLVPPKDSNSLARAILKLIKMNEFREKLEANSRRSYIEKYSFDFYKEQIINYYKNLN</sequence>
<dbReference type="InterPro" id="IPR001296">
    <property type="entry name" value="Glyco_trans_1"/>
</dbReference>
<evidence type="ECO:0000259" key="2">
    <source>
        <dbReference type="Pfam" id="PF13439"/>
    </source>
</evidence>
<dbReference type="Pfam" id="PF00534">
    <property type="entry name" value="Glycos_transf_1"/>
    <property type="match status" value="1"/>
</dbReference>
<dbReference type="AlphaFoldDB" id="A0A451F074"/>
<name>A0A451F074_9LACT</name>